<accession>A0A0Q2XCW6</accession>
<dbReference type="AntiFam" id="ANF00120">
    <property type="entry name" value="Shadow ORF (opposite pinE)"/>
</dbReference>
<name>A0A0Q2XCW6_MYCGO</name>
<sequence>MPRVRAIWARGVPASLGSSSGDGVTAEAGAAGGAGDGYPGGGAFGSDGAFELCDGAEDVEDKSAAWGGGVHWFGERTQLEAAAALQVLGDGEQVGQGAAEAVQPAHHVRTSPRRA</sequence>
<proteinExistence type="predicted"/>
<comment type="caution">
    <text evidence="2">The sequence shown here is derived from an EMBL/GenBank/DDBJ whole genome shotgun (WGS) entry which is preliminary data.</text>
</comment>
<protein>
    <submittedName>
        <fullName evidence="2">Uncharacterized protein</fullName>
    </submittedName>
</protein>
<organism evidence="2 3">
    <name type="scientific">Mycobacterium gordonae</name>
    <dbReference type="NCBI Taxonomy" id="1778"/>
    <lineage>
        <taxon>Bacteria</taxon>
        <taxon>Bacillati</taxon>
        <taxon>Actinomycetota</taxon>
        <taxon>Actinomycetes</taxon>
        <taxon>Mycobacteriales</taxon>
        <taxon>Mycobacteriaceae</taxon>
        <taxon>Mycobacterium</taxon>
    </lineage>
</organism>
<dbReference type="Proteomes" id="UP000051677">
    <property type="component" value="Unassembled WGS sequence"/>
</dbReference>
<evidence type="ECO:0000313" key="2">
    <source>
        <dbReference type="EMBL" id="KQH79076.1"/>
    </source>
</evidence>
<dbReference type="EMBL" id="LKTM01000121">
    <property type="protein sequence ID" value="KQH79076.1"/>
    <property type="molecule type" value="Genomic_DNA"/>
</dbReference>
<gene>
    <name evidence="2" type="ORF">AO501_07970</name>
</gene>
<evidence type="ECO:0000256" key="1">
    <source>
        <dbReference type="SAM" id="MobiDB-lite"/>
    </source>
</evidence>
<evidence type="ECO:0000313" key="3">
    <source>
        <dbReference type="Proteomes" id="UP000051677"/>
    </source>
</evidence>
<dbReference type="AlphaFoldDB" id="A0A0Q2XCW6"/>
<feature type="region of interest" description="Disordered" evidence="1">
    <location>
        <begin position="96"/>
        <end position="115"/>
    </location>
</feature>
<feature type="compositionally biased region" description="Basic residues" evidence="1">
    <location>
        <begin position="106"/>
        <end position="115"/>
    </location>
</feature>
<reference evidence="2 3" key="1">
    <citation type="submission" date="2015-10" db="EMBL/GenBank/DDBJ databases">
        <title>Mycobacterium gordonae draft genome assembly.</title>
        <authorList>
            <person name="Ustinova V."/>
            <person name="Smirnova T."/>
            <person name="Blagodatskikh K."/>
            <person name="Varlamov D."/>
            <person name="Larionova E."/>
            <person name="Chernousova L."/>
        </authorList>
    </citation>
    <scope>NUCLEOTIDE SEQUENCE [LARGE SCALE GENOMIC DNA]</scope>
    <source>
        <strain evidence="2 3">CTRI 14-8773</strain>
    </source>
</reference>